<keyword evidence="4 10" id="KW-0547">Nucleotide-binding</keyword>
<dbReference type="InterPro" id="IPR036615">
    <property type="entry name" value="Mur_ligase_C_dom_sf"/>
</dbReference>
<reference evidence="15 16" key="2">
    <citation type="journal article" date="2014" name="Curr. Biol.">
        <title>Symbiont-Supplemented Maternal Investment Underpinning Host's Ecological Adaptation.</title>
        <authorList>
            <person name="Kaiwa N."/>
            <person name="Hosokawa T."/>
            <person name="Nikoh N."/>
            <person name="Tanahashi M."/>
            <person name="Moriyama M."/>
            <person name="Meng X.Y."/>
            <person name="Maeda T."/>
            <person name="Yamaguchi K."/>
            <person name="Shigenobu S."/>
            <person name="Ito M."/>
            <person name="Fukatsu T."/>
        </authorList>
    </citation>
    <scope>NUCLEOTIDE SEQUENCE [LARGE SCALE GENOMIC DNA]</scope>
    <source>
        <strain evidence="15 16">UwTKB</strain>
    </source>
</reference>
<comment type="similarity">
    <text evidence="10">Belongs to the MurCDEF family. MurF subfamily.</text>
</comment>
<comment type="pathway">
    <text evidence="10 11">Cell wall biogenesis; peptidoglycan biosynthesis.</text>
</comment>
<evidence type="ECO:0000256" key="2">
    <source>
        <dbReference type="ARBA" id="ARBA00022598"/>
    </source>
</evidence>
<keyword evidence="9 10" id="KW-0961">Cell wall biogenesis/degradation</keyword>
<sequence>MTSFSLKALSTVTYGKLIGKNLVLDNIITDTRKIVRNSLFIALVGKNFDAHTFINNMFLKQVNAILVHKEIKNCSIPQIIVYDTYIALGKIAHWFRKQSQAKVIAITGSSGKTSIKEMIVAILKKRDNILYTEKNFNNYIGISLTLLKLKKKHKYIVIEIGANKLGEIYKSTKLFFPADVILINNIEAAHLHGFKSLKGIAKEKGKLILGLKKKGTAIINSNIKYLKIWKNQLKEKNIIFFSLHLKKKISFWASNIKINVKNSNFTVHTPKGKINIFLPNLGIYNIINTVATTAVIISIGLSLLDVQQGIKKIRYLPGRLFPIQLSYNQLLIDDTYNANYGSFKAAIDFLSRCSGYQVIVIGDIFELGKFTKNIYSKISDLLRKSKIHKIISTGIYGKYITNTNNEYCTSKEKIFKKLIYILEKNQETTILIKGSRKSHMEEIINKLQEYKNVYMVSKKIFNIVF</sequence>
<dbReference type="InterPro" id="IPR035911">
    <property type="entry name" value="MurE/MurF_N"/>
</dbReference>
<dbReference type="Gene3D" id="3.90.190.20">
    <property type="entry name" value="Mur ligase, C-terminal domain"/>
    <property type="match status" value="1"/>
</dbReference>
<keyword evidence="5 10" id="KW-0067">ATP-binding</keyword>
<evidence type="ECO:0000256" key="4">
    <source>
        <dbReference type="ARBA" id="ARBA00022741"/>
    </source>
</evidence>
<evidence type="ECO:0000313" key="16">
    <source>
        <dbReference type="Proteomes" id="UP000031627"/>
    </source>
</evidence>
<dbReference type="KEGG" id="sbw:TGUWTKB_2200"/>
<dbReference type="GO" id="GO:0005737">
    <property type="term" value="C:cytoplasm"/>
    <property type="evidence" value="ECO:0007669"/>
    <property type="project" value="UniProtKB-SubCell"/>
</dbReference>
<dbReference type="GO" id="GO:0051301">
    <property type="term" value="P:cell division"/>
    <property type="evidence" value="ECO:0007669"/>
    <property type="project" value="UniProtKB-KW"/>
</dbReference>
<reference evidence="16" key="1">
    <citation type="submission" date="2013-11" db="EMBL/GenBank/DDBJ databases">
        <title>Symbiont-containing voluminous jelly as an extraordinary maternal gift for overwintering insect nymphs.</title>
        <authorList>
            <person name="Kaiwa N."/>
            <person name="Hosokawa T."/>
            <person name="Nikoh N."/>
            <person name="Meng X.Y."/>
            <person name="Tanahashi M."/>
            <person name="Moriyama M."/>
            <person name="Maeda T."/>
            <person name="Yamaguchi K."/>
            <person name="Shigenobu S."/>
            <person name="Ito M."/>
            <person name="Fukatsu T."/>
        </authorList>
    </citation>
    <scope>NUCLEOTIDE SEQUENCE [LARGE SCALE GENOMIC DNA]</scope>
    <source>
        <strain evidence="16">UwTKB</strain>
    </source>
</reference>
<dbReference type="SUPFAM" id="SSF53623">
    <property type="entry name" value="MurD-like peptide ligases, catalytic domain"/>
    <property type="match status" value="1"/>
</dbReference>
<dbReference type="GO" id="GO:0008360">
    <property type="term" value="P:regulation of cell shape"/>
    <property type="evidence" value="ECO:0007669"/>
    <property type="project" value="UniProtKB-KW"/>
</dbReference>
<dbReference type="RefSeq" id="WP_052459528.1">
    <property type="nucleotide sequence ID" value="NZ_AP014521.1"/>
</dbReference>
<keyword evidence="12" id="KW-1133">Transmembrane helix</keyword>
<keyword evidence="8 10" id="KW-0131">Cell cycle</keyword>
<comment type="catalytic activity">
    <reaction evidence="10 11">
        <text>D-alanyl-D-alanine + UDP-N-acetyl-alpha-D-muramoyl-L-alanyl-gamma-D-glutamyl-meso-2,6-diaminopimelate + ATP = UDP-N-acetyl-alpha-D-muramoyl-L-alanyl-gamma-D-glutamyl-meso-2,6-diaminopimeloyl-D-alanyl-D-alanine + ADP + phosphate + H(+)</text>
        <dbReference type="Rhea" id="RHEA:28374"/>
        <dbReference type="ChEBI" id="CHEBI:15378"/>
        <dbReference type="ChEBI" id="CHEBI:30616"/>
        <dbReference type="ChEBI" id="CHEBI:43474"/>
        <dbReference type="ChEBI" id="CHEBI:57822"/>
        <dbReference type="ChEBI" id="CHEBI:61386"/>
        <dbReference type="ChEBI" id="CHEBI:83905"/>
        <dbReference type="ChEBI" id="CHEBI:456216"/>
        <dbReference type="EC" id="6.3.2.10"/>
    </reaction>
</comment>
<feature type="transmembrane region" description="Helical" evidence="12">
    <location>
        <begin position="281"/>
        <end position="304"/>
    </location>
</feature>
<evidence type="ECO:0000256" key="11">
    <source>
        <dbReference type="RuleBase" id="RU004136"/>
    </source>
</evidence>
<dbReference type="AlphaFoldDB" id="A0A090ALF1"/>
<dbReference type="GO" id="GO:0071555">
    <property type="term" value="P:cell wall organization"/>
    <property type="evidence" value="ECO:0007669"/>
    <property type="project" value="UniProtKB-KW"/>
</dbReference>
<dbReference type="HOGENOM" id="CLU_031507_4_0_6"/>
<keyword evidence="7 10" id="KW-0573">Peptidoglycan synthesis</keyword>
<organism evidence="15 16">
    <name type="scientific">Candidatus Tachikawaea gelatinosa</name>
    <dbReference type="NCBI Taxonomy" id="1410383"/>
    <lineage>
        <taxon>Bacteria</taxon>
        <taxon>Pseudomonadati</taxon>
        <taxon>Pseudomonadota</taxon>
        <taxon>Gammaproteobacteria</taxon>
        <taxon>Enterobacterales</taxon>
        <taxon>Enterobacteriaceae</taxon>
        <taxon>Candidatus Tachikawaea</taxon>
    </lineage>
</organism>
<feature type="binding site" evidence="10">
    <location>
        <begin position="108"/>
        <end position="114"/>
    </location>
    <ligand>
        <name>ATP</name>
        <dbReference type="ChEBI" id="CHEBI:30616"/>
    </ligand>
</feature>
<dbReference type="Gene3D" id="3.40.1390.10">
    <property type="entry name" value="MurE/MurF, N-terminal domain"/>
    <property type="match status" value="1"/>
</dbReference>
<keyword evidence="3 10" id="KW-0132">Cell division</keyword>
<proteinExistence type="inferred from homology"/>
<keyword evidence="16" id="KW-1185">Reference proteome</keyword>
<dbReference type="InterPro" id="IPR051046">
    <property type="entry name" value="MurCDEF_CellWall_CoF430Synth"/>
</dbReference>
<dbReference type="SUPFAM" id="SSF63418">
    <property type="entry name" value="MurE/MurF N-terminal domain"/>
    <property type="match status" value="1"/>
</dbReference>
<accession>A0A090ALF1</accession>
<evidence type="ECO:0000256" key="1">
    <source>
        <dbReference type="ARBA" id="ARBA00022490"/>
    </source>
</evidence>
<dbReference type="InterPro" id="IPR005863">
    <property type="entry name" value="UDP-N-AcMur_synth"/>
</dbReference>
<evidence type="ECO:0000256" key="10">
    <source>
        <dbReference type="HAMAP-Rule" id="MF_02019"/>
    </source>
</evidence>
<evidence type="ECO:0000256" key="9">
    <source>
        <dbReference type="ARBA" id="ARBA00023316"/>
    </source>
</evidence>
<keyword evidence="6 10" id="KW-0133">Cell shape</keyword>
<dbReference type="GO" id="GO:0005524">
    <property type="term" value="F:ATP binding"/>
    <property type="evidence" value="ECO:0007669"/>
    <property type="project" value="UniProtKB-UniRule"/>
</dbReference>
<protein>
    <recommendedName>
        <fullName evidence="10 11">UDP-N-acetylmuramoyl-tripeptide--D-alanyl-D-alanine ligase</fullName>
        <ecNumber evidence="10 11">6.3.2.10</ecNumber>
    </recommendedName>
    <alternativeName>
        <fullName evidence="10">D-alanyl-D-alanine-adding enzyme</fullName>
    </alternativeName>
</protein>
<evidence type="ECO:0000259" key="13">
    <source>
        <dbReference type="Pfam" id="PF02875"/>
    </source>
</evidence>
<name>A0A090ALF1_9ENTR</name>
<keyword evidence="2 10" id="KW-0436">Ligase</keyword>
<dbReference type="Proteomes" id="UP000031627">
    <property type="component" value="Chromosome"/>
</dbReference>
<dbReference type="NCBIfam" id="TIGR01143">
    <property type="entry name" value="murF"/>
    <property type="match status" value="1"/>
</dbReference>
<dbReference type="HAMAP" id="MF_02019">
    <property type="entry name" value="MurF"/>
    <property type="match status" value="1"/>
</dbReference>
<evidence type="ECO:0000256" key="8">
    <source>
        <dbReference type="ARBA" id="ARBA00023306"/>
    </source>
</evidence>
<comment type="subcellular location">
    <subcellularLocation>
        <location evidence="10 11">Cytoplasm</location>
    </subcellularLocation>
</comment>
<evidence type="ECO:0000313" key="15">
    <source>
        <dbReference type="EMBL" id="BAP58464.1"/>
    </source>
</evidence>
<gene>
    <name evidence="10 15" type="primary">murF</name>
    <name evidence="15" type="ORF">TGUWTKB_2200</name>
</gene>
<keyword evidence="12" id="KW-0472">Membrane</keyword>
<evidence type="ECO:0000256" key="5">
    <source>
        <dbReference type="ARBA" id="ARBA00022840"/>
    </source>
</evidence>
<dbReference type="EMBL" id="AP014521">
    <property type="protein sequence ID" value="BAP58464.1"/>
    <property type="molecule type" value="Genomic_DNA"/>
</dbReference>
<feature type="domain" description="Mur ligase central" evidence="14">
    <location>
        <begin position="106"/>
        <end position="295"/>
    </location>
</feature>
<dbReference type="InterPro" id="IPR013221">
    <property type="entry name" value="Mur_ligase_cen"/>
</dbReference>
<keyword evidence="1 10" id="KW-0963">Cytoplasm</keyword>
<feature type="domain" description="Mur ligase C-terminal" evidence="13">
    <location>
        <begin position="318"/>
        <end position="436"/>
    </location>
</feature>
<dbReference type="GO" id="GO:0047480">
    <property type="term" value="F:UDP-N-acetylmuramoyl-tripeptide-D-alanyl-D-alanine ligase activity"/>
    <property type="evidence" value="ECO:0007669"/>
    <property type="project" value="UniProtKB-UniRule"/>
</dbReference>
<dbReference type="GO" id="GO:0008766">
    <property type="term" value="F:UDP-N-acetylmuramoylalanyl-D-glutamyl-2,6-diaminopimelate-D-alanyl-D-alanine ligase activity"/>
    <property type="evidence" value="ECO:0007669"/>
    <property type="project" value="RHEA"/>
</dbReference>
<dbReference type="GO" id="GO:0009252">
    <property type="term" value="P:peptidoglycan biosynthetic process"/>
    <property type="evidence" value="ECO:0007669"/>
    <property type="project" value="UniProtKB-UniRule"/>
</dbReference>
<comment type="function">
    <text evidence="10 11">Involved in cell wall formation. Catalyzes the final step in the synthesis of UDP-N-acetylmuramoyl-pentapeptide, the precursor of murein.</text>
</comment>
<dbReference type="PANTHER" id="PTHR43024">
    <property type="entry name" value="UDP-N-ACETYLMURAMOYL-TRIPEPTIDE--D-ALANYL-D-ALANINE LIGASE"/>
    <property type="match status" value="1"/>
</dbReference>
<dbReference type="UniPathway" id="UPA00219"/>
<dbReference type="InterPro" id="IPR004101">
    <property type="entry name" value="Mur_ligase_C"/>
</dbReference>
<dbReference type="PANTHER" id="PTHR43024:SF1">
    <property type="entry name" value="UDP-N-ACETYLMURAMOYL-TRIPEPTIDE--D-ALANYL-D-ALANINE LIGASE"/>
    <property type="match status" value="1"/>
</dbReference>
<keyword evidence="12" id="KW-0812">Transmembrane</keyword>
<evidence type="ECO:0000256" key="3">
    <source>
        <dbReference type="ARBA" id="ARBA00022618"/>
    </source>
</evidence>
<dbReference type="Pfam" id="PF02875">
    <property type="entry name" value="Mur_ligase_C"/>
    <property type="match status" value="1"/>
</dbReference>
<evidence type="ECO:0000256" key="12">
    <source>
        <dbReference type="SAM" id="Phobius"/>
    </source>
</evidence>
<dbReference type="EC" id="6.3.2.10" evidence="10 11"/>
<dbReference type="Gene3D" id="3.40.1190.10">
    <property type="entry name" value="Mur-like, catalytic domain"/>
    <property type="match status" value="1"/>
</dbReference>
<dbReference type="OrthoDB" id="9801978at2"/>
<evidence type="ECO:0000256" key="7">
    <source>
        <dbReference type="ARBA" id="ARBA00022984"/>
    </source>
</evidence>
<evidence type="ECO:0000256" key="6">
    <source>
        <dbReference type="ARBA" id="ARBA00022960"/>
    </source>
</evidence>
<dbReference type="STRING" id="1410383.TGUWTKB_2200"/>
<dbReference type="SUPFAM" id="SSF53244">
    <property type="entry name" value="MurD-like peptide ligases, peptide-binding domain"/>
    <property type="match status" value="1"/>
</dbReference>
<evidence type="ECO:0000259" key="14">
    <source>
        <dbReference type="Pfam" id="PF08245"/>
    </source>
</evidence>
<dbReference type="Pfam" id="PF08245">
    <property type="entry name" value="Mur_ligase_M"/>
    <property type="match status" value="1"/>
</dbReference>
<dbReference type="InterPro" id="IPR036565">
    <property type="entry name" value="Mur-like_cat_sf"/>
</dbReference>